<gene>
    <name evidence="2" type="ORF">EW146_g1218</name>
</gene>
<dbReference type="Proteomes" id="UP000310158">
    <property type="component" value="Unassembled WGS sequence"/>
</dbReference>
<dbReference type="PANTHER" id="PTHR33266">
    <property type="entry name" value="CHROMOSOME 15, WHOLE GENOME SHOTGUN SEQUENCE"/>
    <property type="match status" value="1"/>
</dbReference>
<protein>
    <submittedName>
        <fullName evidence="2">Uncharacterized protein</fullName>
    </submittedName>
</protein>
<keyword evidence="3" id="KW-1185">Reference proteome</keyword>
<organism evidence="2 3">
    <name type="scientific">Bondarzewia mesenterica</name>
    <dbReference type="NCBI Taxonomy" id="1095465"/>
    <lineage>
        <taxon>Eukaryota</taxon>
        <taxon>Fungi</taxon>
        <taxon>Dikarya</taxon>
        <taxon>Basidiomycota</taxon>
        <taxon>Agaricomycotina</taxon>
        <taxon>Agaricomycetes</taxon>
        <taxon>Russulales</taxon>
        <taxon>Bondarzewiaceae</taxon>
        <taxon>Bondarzewia</taxon>
    </lineage>
</organism>
<feature type="region of interest" description="Disordered" evidence="1">
    <location>
        <begin position="97"/>
        <end position="116"/>
    </location>
</feature>
<dbReference type="AlphaFoldDB" id="A0A4S4M4F8"/>
<comment type="caution">
    <text evidence="2">The sequence shown here is derived from an EMBL/GenBank/DDBJ whole genome shotgun (WGS) entry which is preliminary data.</text>
</comment>
<dbReference type="PANTHER" id="PTHR33266:SF1">
    <property type="entry name" value="F-BOX DOMAIN-CONTAINING PROTEIN"/>
    <property type="match status" value="1"/>
</dbReference>
<accession>A0A4S4M4F8</accession>
<reference evidence="2 3" key="1">
    <citation type="submission" date="2019-02" db="EMBL/GenBank/DDBJ databases">
        <title>Genome sequencing of the rare red list fungi Bondarzewia mesenterica.</title>
        <authorList>
            <person name="Buettner E."/>
            <person name="Kellner H."/>
        </authorList>
    </citation>
    <scope>NUCLEOTIDE SEQUENCE [LARGE SCALE GENOMIC DNA]</scope>
    <source>
        <strain evidence="2 3">DSM 108281</strain>
    </source>
</reference>
<dbReference type="EMBL" id="SGPL01000030">
    <property type="protein sequence ID" value="THH20066.1"/>
    <property type="molecule type" value="Genomic_DNA"/>
</dbReference>
<proteinExistence type="predicted"/>
<sequence length="917" mass="103766">MLPQIEPDDISPNRHAQLDRRTLESDDAWVDIGPQDALTNSMLPELICAISKLSDRKVHQGYRQLEQARSLLENHPALKEALQEAWSAQSFAKIRSSVLLRSPPSPPNEKSKQRETVEMRRLTAVRNAWDAPYELDYHVLLLETVNDMKLNGRDFDYSNTVTILQSSGTGKSRMVDEQAALVFTIPFNLRAQRETEVLAFPPPDDSVRDHLVKPCDTYDAVRVHYFVFLSRLFTTVRKRLQLLLGQRTLPYDTLTKEWRDHLRPDKFPETRGNLYNDVIVEATEEFLNNIRRKHEPTWTKGGATSIDEHAASSEAIEELKNLLRVIDPSWKVGEDSGRPVKIVLYFDEAHELVQRKAPKNEYDKTLYDVLLSVFNDFLSLPVFAIFLSTTSHIAYFAPTQNEVRSSRAAASGHLQPPITETPFDCAPDFPIIPGKLTLEEVAAVPFMAKFGRPLFWPMFRDIQNDVRILQLSTSVLKMARSKLVCNTDVDKSFDDSSAAARLAVADVRLCLEYEPRRQQNQMVVAELVASHMRVAYSVPKHREYLRSGYSSEPLLAEAAAMQLQHWRKKRRTTLIDTLQQYMENGLLNLGERGEVVARLLVMEAYDRAVLREHGQRVLFSLGCHVTTFIKELFEDSIAQQILDSRPDNVADGLTFHEAFKDARVRFTHFAKLGDGSVASTDGLFAAFVRGMAFIAKTGQAVIDFLIPVLLRNELLREEVMTGILVQVKRRKAAGSPAAYDIKAEDISFFPKSDPFIEDRRPYCTIVMELGVQPAVPEHASKAKKVVRTLRPHDNTLKSPSRVDIKQAGVAKGKLRSASEARAKLVHPRYNIYAYGCSGTVYKGITPEDKDKYALLLASRNLLSEHPRTSDRAIAAVRRLKPSWTVGKECFHWIQNTSLGNVVDEEEAEGIVISQYGS</sequence>
<evidence type="ECO:0000313" key="3">
    <source>
        <dbReference type="Proteomes" id="UP000310158"/>
    </source>
</evidence>
<name>A0A4S4M4F8_9AGAM</name>
<dbReference type="OrthoDB" id="3270019at2759"/>
<evidence type="ECO:0000313" key="2">
    <source>
        <dbReference type="EMBL" id="THH20066.1"/>
    </source>
</evidence>
<evidence type="ECO:0000256" key="1">
    <source>
        <dbReference type="SAM" id="MobiDB-lite"/>
    </source>
</evidence>